<evidence type="ECO:0000256" key="1">
    <source>
        <dbReference type="ARBA" id="ARBA00001974"/>
    </source>
</evidence>
<keyword evidence="5" id="KW-0560">Oxidoreductase</keyword>
<evidence type="ECO:0000256" key="4">
    <source>
        <dbReference type="ARBA" id="ARBA00022827"/>
    </source>
</evidence>
<dbReference type="Pfam" id="PF01266">
    <property type="entry name" value="DAO"/>
    <property type="match status" value="1"/>
</dbReference>
<evidence type="ECO:0000256" key="2">
    <source>
        <dbReference type="ARBA" id="ARBA00006730"/>
    </source>
</evidence>
<gene>
    <name evidence="8" type="ORF">B0I35DRAFT_429954</name>
</gene>
<dbReference type="GO" id="GO:0019478">
    <property type="term" value="P:D-amino acid catabolic process"/>
    <property type="evidence" value="ECO:0007669"/>
    <property type="project" value="TreeGrafter"/>
</dbReference>
<evidence type="ECO:0000313" key="9">
    <source>
        <dbReference type="Proteomes" id="UP000813444"/>
    </source>
</evidence>
<dbReference type="InterPro" id="IPR023209">
    <property type="entry name" value="DAO"/>
</dbReference>
<comment type="cofactor">
    <cofactor evidence="1 6">
        <name>FAD</name>
        <dbReference type="ChEBI" id="CHEBI:57692"/>
    </cofactor>
</comment>
<reference evidence="8" key="1">
    <citation type="journal article" date="2021" name="Nat. Commun.">
        <title>Genetic determinants of endophytism in the Arabidopsis root mycobiome.</title>
        <authorList>
            <person name="Mesny F."/>
            <person name="Miyauchi S."/>
            <person name="Thiergart T."/>
            <person name="Pickel B."/>
            <person name="Atanasova L."/>
            <person name="Karlsson M."/>
            <person name="Huettel B."/>
            <person name="Barry K.W."/>
            <person name="Haridas S."/>
            <person name="Chen C."/>
            <person name="Bauer D."/>
            <person name="Andreopoulos W."/>
            <person name="Pangilinan J."/>
            <person name="LaButti K."/>
            <person name="Riley R."/>
            <person name="Lipzen A."/>
            <person name="Clum A."/>
            <person name="Drula E."/>
            <person name="Henrissat B."/>
            <person name="Kohler A."/>
            <person name="Grigoriev I.V."/>
            <person name="Martin F.M."/>
            <person name="Hacquard S."/>
        </authorList>
    </citation>
    <scope>NUCLEOTIDE SEQUENCE</scope>
    <source>
        <strain evidence="8">MPI-CAGE-CH-0235</strain>
    </source>
</reference>
<dbReference type="GO" id="GO:0071949">
    <property type="term" value="F:FAD binding"/>
    <property type="evidence" value="ECO:0007669"/>
    <property type="project" value="InterPro"/>
</dbReference>
<comment type="similarity">
    <text evidence="2">Belongs to the DAMOX/DASOX family.</text>
</comment>
<feature type="binding site" evidence="6">
    <location>
        <position position="193"/>
    </location>
    <ligand>
        <name>FAD</name>
        <dbReference type="ChEBI" id="CHEBI:57692"/>
    </ligand>
</feature>
<dbReference type="Gene3D" id="3.40.50.720">
    <property type="entry name" value="NAD(P)-binding Rossmann-like Domain"/>
    <property type="match status" value="1"/>
</dbReference>
<feature type="domain" description="FAD dependent oxidoreductase" evidence="7">
    <location>
        <begin position="4"/>
        <end position="347"/>
    </location>
</feature>
<feature type="binding site" evidence="6">
    <location>
        <position position="331"/>
    </location>
    <ligand>
        <name>D-dopa</name>
        <dbReference type="ChEBI" id="CHEBI:149689"/>
    </ligand>
</feature>
<keyword evidence="4 6" id="KW-0274">FAD</keyword>
<name>A0A8K0SSK9_9HYPO</name>
<dbReference type="PIRSF" id="PIRSF000189">
    <property type="entry name" value="D-aa_oxidase"/>
    <property type="match status" value="1"/>
</dbReference>
<dbReference type="SUPFAM" id="SSF51971">
    <property type="entry name" value="Nucleotide-binding domain"/>
    <property type="match status" value="1"/>
</dbReference>
<sequence length="359" mass="39142">MPTIVVAGAGVSGLTTALLLSKNKANKVTVVAKHMPGDYDIEYASPWAGANMLPMSTAQESRWERRTWLELKRLVENVPEAGIHIQKTRILRRNKDLDKASKTFPDPLFHKNPWYKDMFENYRELDTKELVAGYDSGCEFKGICINTAIYLPWLVGQCLQNGVVLKRAVLSSISEAKAMSHTGATADIIVNATGLGSLKLGGVEDANMMPARGQTVLVRNECTPMTVTSGTEDGDAEVLYIMQRAAGGGTILGGTYDLGNWESVPDPNIAVRIMQRAVALRPDLAGGKGIEGLSVIRHGVGLRPYRKGGVRIEEEKLDDETWIVHNYGHSGWGYQGSYGCAEGVVELVNKIDRAKGVKL</sequence>
<evidence type="ECO:0000256" key="3">
    <source>
        <dbReference type="ARBA" id="ARBA00022630"/>
    </source>
</evidence>
<dbReference type="EMBL" id="JAGPNK010000006">
    <property type="protein sequence ID" value="KAH7319827.1"/>
    <property type="molecule type" value="Genomic_DNA"/>
</dbReference>
<evidence type="ECO:0000256" key="5">
    <source>
        <dbReference type="ARBA" id="ARBA00023002"/>
    </source>
</evidence>
<proteinExistence type="inferred from homology"/>
<dbReference type="GO" id="GO:0003884">
    <property type="term" value="F:D-amino-acid oxidase activity"/>
    <property type="evidence" value="ECO:0007669"/>
    <property type="project" value="InterPro"/>
</dbReference>
<dbReference type="OrthoDB" id="409956at2759"/>
<dbReference type="Gene3D" id="3.30.9.10">
    <property type="entry name" value="D-Amino Acid Oxidase, subunit A, domain 2"/>
    <property type="match status" value="1"/>
</dbReference>
<dbReference type="InterPro" id="IPR006076">
    <property type="entry name" value="FAD-dep_OxRdtase"/>
</dbReference>
<protein>
    <submittedName>
        <fullName evidence="8">FAD dependent oxidoreductase</fullName>
    </submittedName>
</protein>
<dbReference type="PANTHER" id="PTHR11530">
    <property type="entry name" value="D-AMINO ACID OXIDASE"/>
    <property type="match status" value="1"/>
</dbReference>
<dbReference type="PROSITE" id="PS00677">
    <property type="entry name" value="DAO"/>
    <property type="match status" value="1"/>
</dbReference>
<evidence type="ECO:0000256" key="6">
    <source>
        <dbReference type="PIRSR" id="PIRSR000189-1"/>
    </source>
</evidence>
<dbReference type="AlphaFoldDB" id="A0A8K0SSK9"/>
<dbReference type="Proteomes" id="UP000813444">
    <property type="component" value="Unassembled WGS sequence"/>
</dbReference>
<accession>A0A8K0SSK9</accession>
<dbReference type="GO" id="GO:0005737">
    <property type="term" value="C:cytoplasm"/>
    <property type="evidence" value="ECO:0007669"/>
    <property type="project" value="TreeGrafter"/>
</dbReference>
<organism evidence="8 9">
    <name type="scientific">Stachybotrys elegans</name>
    <dbReference type="NCBI Taxonomy" id="80388"/>
    <lineage>
        <taxon>Eukaryota</taxon>
        <taxon>Fungi</taxon>
        <taxon>Dikarya</taxon>
        <taxon>Ascomycota</taxon>
        <taxon>Pezizomycotina</taxon>
        <taxon>Sordariomycetes</taxon>
        <taxon>Hypocreomycetidae</taxon>
        <taxon>Hypocreales</taxon>
        <taxon>Stachybotryaceae</taxon>
        <taxon>Stachybotrys</taxon>
    </lineage>
</organism>
<keyword evidence="9" id="KW-1185">Reference proteome</keyword>
<evidence type="ECO:0000259" key="7">
    <source>
        <dbReference type="Pfam" id="PF01266"/>
    </source>
</evidence>
<feature type="binding site" evidence="6">
    <location>
        <position position="303"/>
    </location>
    <ligand>
        <name>D-dopa</name>
        <dbReference type="ChEBI" id="CHEBI:149689"/>
    </ligand>
</feature>
<dbReference type="PANTHER" id="PTHR11530:SF16">
    <property type="entry name" value="D-AMINO ACID OXIDASE (AFU_ORTHOLOGUE AFUA_5G11290)"/>
    <property type="match status" value="1"/>
</dbReference>
<dbReference type="InterPro" id="IPR006181">
    <property type="entry name" value="D-amino_acid_oxidase_CS"/>
</dbReference>
<evidence type="ECO:0000313" key="8">
    <source>
        <dbReference type="EMBL" id="KAH7319827.1"/>
    </source>
</evidence>
<comment type="caution">
    <text evidence="8">The sequence shown here is derived from an EMBL/GenBank/DDBJ whole genome shotgun (WGS) entry which is preliminary data.</text>
</comment>
<keyword evidence="3" id="KW-0285">Flavoprotein</keyword>
<dbReference type="SUPFAM" id="SSF54373">
    <property type="entry name" value="FAD-linked reductases, C-terminal domain"/>
    <property type="match status" value="1"/>
</dbReference>